<protein>
    <submittedName>
        <fullName evidence="1">Uncharacterized protein</fullName>
    </submittedName>
</protein>
<accession>A0A146K159</accession>
<proteinExistence type="predicted"/>
<reference evidence="1" key="1">
    <citation type="submission" date="2015-07" db="EMBL/GenBank/DDBJ databases">
        <title>Adaptation to a free-living lifestyle via gene acquisitions in the diplomonad Trepomonas sp. PC1.</title>
        <authorList>
            <person name="Xu F."/>
            <person name="Jerlstrom-Hultqvist J."/>
            <person name="Kolisko M."/>
            <person name="Simpson A.G.B."/>
            <person name="Roger A.J."/>
            <person name="Svard S.G."/>
            <person name="Andersson J.O."/>
        </authorList>
    </citation>
    <scope>NUCLEOTIDE SEQUENCE</scope>
    <source>
        <strain evidence="1">PC1</strain>
    </source>
</reference>
<evidence type="ECO:0000313" key="1">
    <source>
        <dbReference type="EMBL" id="JAP90487.1"/>
    </source>
</evidence>
<feature type="non-terminal residue" evidence="1">
    <location>
        <position position="1"/>
    </location>
</feature>
<gene>
    <name evidence="1" type="ORF">TPC1_30018</name>
</gene>
<sequence>FKHLVPKQQFELQVDVKITKSQICNKCIKQMYSQTLNTHLVITPMDRNSVKQISILEDCKVDLNLNQIKNQVHFVKENKIEIDQFLKIFETEQIVETINIILLNITKKLYFEDPFNVLFQVLNPKQMQSCARGKGVINHLQPIQTLKLYNSLRTESLSQFDIIKEVLSKNDEKLVEALFLCLKGQDMFHVRHLIDPQQKSTYECSIGREGVFNCINNLAAQLKELPKFQLKDVVETIGLKQFWSGEQFVNQYSKITIGSKINILWFDSEIKQDQQKFILNEIYNNLYKSSEVKWTLVHSISQITKQNQNYCCQIQIQNNDMLKINLENISAFQPNMVCLVVFTNNPIDIQTYLSLISTYCLYQTVVPQDYIFSFEQYLIREQLTKWEIYDQQMWRNLVYTSSQIFKQQAGKVQFLSTKAYDPQQLDLIFNKILKCNILTYESAFKKLETTFTQTFVNYFKKFAQSIQASPDVAEWRMLYGGAHFLLTADQEIVSKILSSQTQTLLQISDLYLQFRQMNLKTDQMQIINTQMKPLIDGLETKPNKFITPYLNSTKQLQAGITQTITLDKTSQIPQLFPSSLLSFQFCEYLLKLKDWADVDLQQFQIFMFFYFVTGRIYETEVICVYIISSNDPRIERQKINVFMDIFYNFIAKVLKMNRQDITQKQYLAFMLENRELIEFVAQMIHSIYKSDAQHYVQNTLIQQSANLPSEIIINLRKYVKTLALDCFDKNLQQCIFFLKFVLKQQQQIDNEYWLIFVFYSLIYRFNNQVTVEQACMQPKDQRTLTLFKQLKTKVQQNQIISPVLDIFSIEPLKTNQYVMNNLVKHFLVYQKFNSDAQIAIKELSFLLKQPSLDHNAILQVFTTQHNLQIFEMKSILASFLCVQFQVNSFSVYQTLLKWWYQFVLDQFNKLDDPEKQKDVVKQLFILKQQKYSIPTDLKTLNENQAKNHDLMTEASLNKFLISIIEQLIGNLLALMFNAGQSILFVSEITKQLDSIQVNFYSQLKAINTNFAKMVVDCPEIDQIFKQVFIQAKQQFVNQTQDTPKWSLAHNLNCQQYYQQQTAAIQCSNYAQTFAMSRETQVPSLLKKHIEDNDKKFADQHIRRLIHIQGESDFIKPILVATEAFLVETASIPTIYTLLAQNHDECLGLWLPGHVFESRLGIVHADCGLKDSRFDKTDATEVKVRFLDQLAVRLSWILAFSCVYLSLKTNLNTMDTSKEVSILSDEDLLGVPRDVYCVGVIQTCVSIIQQIKCCFSYEVYVIYQQFLTHFGGQIKKGGTFVPRTSEQRDQIELMIRDASLVDYQDVIKKFEIKTTSQPFSKQTIQIKREDYLAQLINLQFEPVFMTNLFNCYQFGVQLQFQLQVKVKAKEIDQDSVVQEHFKDLLLQFLKHYDKLIGKFTISGGCQENELPPLQEDVRAGQLVRFSQSDQSDFCVLDEFLRVSADVVSSFSVQKGMGICELGVQSWLM</sequence>
<dbReference type="EMBL" id="GDID01006119">
    <property type="protein sequence ID" value="JAP90487.1"/>
    <property type="molecule type" value="Transcribed_RNA"/>
</dbReference>
<organism evidence="1">
    <name type="scientific">Trepomonas sp. PC1</name>
    <dbReference type="NCBI Taxonomy" id="1076344"/>
    <lineage>
        <taxon>Eukaryota</taxon>
        <taxon>Metamonada</taxon>
        <taxon>Diplomonadida</taxon>
        <taxon>Hexamitidae</taxon>
        <taxon>Hexamitinae</taxon>
        <taxon>Trepomonas</taxon>
    </lineage>
</organism>
<name>A0A146K159_9EUKA</name>